<gene>
    <name evidence="1" type="ORF">SAMN02745152_00734</name>
</gene>
<organism evidence="1 2">
    <name type="scientific">Treponema berlinense</name>
    <dbReference type="NCBI Taxonomy" id="225004"/>
    <lineage>
        <taxon>Bacteria</taxon>
        <taxon>Pseudomonadati</taxon>
        <taxon>Spirochaetota</taxon>
        <taxon>Spirochaetia</taxon>
        <taxon>Spirochaetales</taxon>
        <taxon>Treponemataceae</taxon>
        <taxon>Treponema</taxon>
    </lineage>
</organism>
<keyword evidence="2" id="KW-1185">Reference proteome</keyword>
<name>A0A1T4M2P6_9SPIR</name>
<dbReference type="STRING" id="225004.SAMN02745152_00734"/>
<dbReference type="Proteomes" id="UP000190395">
    <property type="component" value="Unassembled WGS sequence"/>
</dbReference>
<dbReference type="RefSeq" id="WP_078930489.1">
    <property type="nucleotide sequence ID" value="NZ_CAMEQG010000068.1"/>
</dbReference>
<dbReference type="GeneID" id="303366996"/>
<dbReference type="OrthoDB" id="369831at2"/>
<sequence>MVNSISLNAYSYGGILSGSSGKLYVPVNPASVIYSQFDHISGVASSIPEQGVSVSKIQILNSLLNQLISMRNQPKAEFSDNSNLSDDQMESLIQNYQSQIQNEIEKSHLTGYGLAGVQPQAGQILDLTA</sequence>
<dbReference type="EMBL" id="FUXC01000003">
    <property type="protein sequence ID" value="SJZ61156.1"/>
    <property type="molecule type" value="Genomic_DNA"/>
</dbReference>
<evidence type="ECO:0000313" key="1">
    <source>
        <dbReference type="EMBL" id="SJZ61156.1"/>
    </source>
</evidence>
<proteinExistence type="predicted"/>
<dbReference type="AlphaFoldDB" id="A0A1T4M2P6"/>
<protein>
    <submittedName>
        <fullName evidence="1">Uncharacterized protein</fullName>
    </submittedName>
</protein>
<evidence type="ECO:0000313" key="2">
    <source>
        <dbReference type="Proteomes" id="UP000190395"/>
    </source>
</evidence>
<accession>A0A1T4M2P6</accession>
<reference evidence="1 2" key="1">
    <citation type="submission" date="2017-02" db="EMBL/GenBank/DDBJ databases">
        <authorList>
            <person name="Peterson S.W."/>
        </authorList>
    </citation>
    <scope>NUCLEOTIDE SEQUENCE [LARGE SCALE GENOMIC DNA]</scope>
    <source>
        <strain evidence="1 2">ATCC BAA-909</strain>
    </source>
</reference>